<comment type="caution">
    <text evidence="2">The sequence shown here is derived from an EMBL/GenBank/DDBJ whole genome shotgun (WGS) entry which is preliminary data.</text>
</comment>
<dbReference type="EMBL" id="JAAGAX010000004">
    <property type="protein sequence ID" value="KAF2317885.1"/>
    <property type="molecule type" value="Genomic_DNA"/>
</dbReference>
<dbReference type="SUPFAM" id="SSF110004">
    <property type="entry name" value="Glycolipid transfer protein, GLTP"/>
    <property type="match status" value="1"/>
</dbReference>
<accession>A0A6A6MZ64</accession>
<dbReference type="GO" id="GO:1902387">
    <property type="term" value="F:ceramide 1-phosphate binding"/>
    <property type="evidence" value="ECO:0007669"/>
    <property type="project" value="TreeGrafter"/>
</dbReference>
<dbReference type="Pfam" id="PF08718">
    <property type="entry name" value="GLTP"/>
    <property type="match status" value="1"/>
</dbReference>
<dbReference type="InterPro" id="IPR036497">
    <property type="entry name" value="GLTP_sf"/>
</dbReference>
<dbReference type="PANTHER" id="PTHR10219">
    <property type="entry name" value="GLYCOLIPID TRANSFER PROTEIN-RELATED"/>
    <property type="match status" value="1"/>
</dbReference>
<feature type="domain" description="Glycolipid transfer protein" evidence="1">
    <location>
        <begin position="47"/>
        <end position="142"/>
    </location>
</feature>
<dbReference type="InterPro" id="IPR014830">
    <property type="entry name" value="Glycolipid_transfer_prot_dom"/>
</dbReference>
<organism evidence="2 3">
    <name type="scientific">Hevea brasiliensis</name>
    <name type="common">Para rubber tree</name>
    <name type="synonym">Siphonia brasiliensis</name>
    <dbReference type="NCBI Taxonomy" id="3981"/>
    <lineage>
        <taxon>Eukaryota</taxon>
        <taxon>Viridiplantae</taxon>
        <taxon>Streptophyta</taxon>
        <taxon>Embryophyta</taxon>
        <taxon>Tracheophyta</taxon>
        <taxon>Spermatophyta</taxon>
        <taxon>Magnoliopsida</taxon>
        <taxon>eudicotyledons</taxon>
        <taxon>Gunneridae</taxon>
        <taxon>Pentapetalae</taxon>
        <taxon>rosids</taxon>
        <taxon>fabids</taxon>
        <taxon>Malpighiales</taxon>
        <taxon>Euphorbiaceae</taxon>
        <taxon>Crotonoideae</taxon>
        <taxon>Micrandreae</taxon>
        <taxon>Hevea</taxon>
    </lineage>
</organism>
<dbReference type="PANTHER" id="PTHR10219:SF43">
    <property type="entry name" value="GLYCOLIPID TRANSFER PROTEIN DOMAIN-CONTAINING PROTEIN"/>
    <property type="match status" value="1"/>
</dbReference>
<sequence>MSISIQFRRTSTLFPFLHRFRNGGFRNEKPLRKISEPLASSHYVWKSVVTLEALLERDIEQNNVRNAGSHSRNLLRVKRGLDMVKVLFEQILVTEGNSLRDPGSNAYAQVFAPHHGWAIRKAVDAGMYTLPTKAQLLNKLNEDGGFDRTGVLGKGNYEKMVQGIKSTVKG</sequence>
<keyword evidence="3" id="KW-1185">Reference proteome</keyword>
<dbReference type="Gene3D" id="1.10.3520.10">
    <property type="entry name" value="Glycolipid transfer protein"/>
    <property type="match status" value="1"/>
</dbReference>
<dbReference type="GO" id="GO:0005829">
    <property type="term" value="C:cytosol"/>
    <property type="evidence" value="ECO:0007669"/>
    <property type="project" value="TreeGrafter"/>
</dbReference>
<protein>
    <recommendedName>
        <fullName evidence="1">Glycolipid transfer protein domain-containing protein</fullName>
    </recommendedName>
</protein>
<evidence type="ECO:0000313" key="2">
    <source>
        <dbReference type="EMBL" id="KAF2317885.1"/>
    </source>
</evidence>
<dbReference type="Proteomes" id="UP000467840">
    <property type="component" value="Chromosome 6"/>
</dbReference>
<evidence type="ECO:0000259" key="1">
    <source>
        <dbReference type="Pfam" id="PF08718"/>
    </source>
</evidence>
<proteinExistence type="predicted"/>
<dbReference type="AlphaFoldDB" id="A0A6A6MZ64"/>
<dbReference type="GO" id="GO:1902388">
    <property type="term" value="F:ceramide 1-phosphate transfer activity"/>
    <property type="evidence" value="ECO:0007669"/>
    <property type="project" value="TreeGrafter"/>
</dbReference>
<name>A0A6A6MZ64_HEVBR</name>
<dbReference type="GO" id="GO:0016020">
    <property type="term" value="C:membrane"/>
    <property type="evidence" value="ECO:0007669"/>
    <property type="project" value="TreeGrafter"/>
</dbReference>
<reference evidence="2 3" key="1">
    <citation type="journal article" date="2020" name="Mol. Plant">
        <title>The Chromosome-Based Rubber Tree Genome Provides New Insights into Spurge Genome Evolution and Rubber Biosynthesis.</title>
        <authorList>
            <person name="Liu J."/>
            <person name="Shi C."/>
            <person name="Shi C.C."/>
            <person name="Li W."/>
            <person name="Zhang Q.J."/>
            <person name="Zhang Y."/>
            <person name="Li K."/>
            <person name="Lu H.F."/>
            <person name="Shi C."/>
            <person name="Zhu S.T."/>
            <person name="Xiao Z.Y."/>
            <person name="Nan H."/>
            <person name="Yue Y."/>
            <person name="Zhu X.G."/>
            <person name="Wu Y."/>
            <person name="Hong X.N."/>
            <person name="Fan G.Y."/>
            <person name="Tong Y."/>
            <person name="Zhang D."/>
            <person name="Mao C.L."/>
            <person name="Liu Y.L."/>
            <person name="Hao S.J."/>
            <person name="Liu W.Q."/>
            <person name="Lv M.Q."/>
            <person name="Zhang H.B."/>
            <person name="Liu Y."/>
            <person name="Hu-Tang G.R."/>
            <person name="Wang J.P."/>
            <person name="Wang J.H."/>
            <person name="Sun Y.H."/>
            <person name="Ni S.B."/>
            <person name="Chen W.B."/>
            <person name="Zhang X.C."/>
            <person name="Jiao Y.N."/>
            <person name="Eichler E.E."/>
            <person name="Li G.H."/>
            <person name="Liu X."/>
            <person name="Gao L.Z."/>
        </authorList>
    </citation>
    <scope>NUCLEOTIDE SEQUENCE [LARGE SCALE GENOMIC DNA]</scope>
    <source>
        <strain evidence="3">cv. GT1</strain>
        <tissue evidence="2">Leaf</tissue>
    </source>
</reference>
<evidence type="ECO:0000313" key="3">
    <source>
        <dbReference type="Proteomes" id="UP000467840"/>
    </source>
</evidence>
<gene>
    <name evidence="2" type="ORF">GH714_041205</name>
</gene>